<reference evidence="2 3" key="1">
    <citation type="submission" date="2018-09" db="EMBL/GenBank/DDBJ databases">
        <title>Genome sequencing of strain 1JSPR-7.</title>
        <authorList>
            <person name="Heo J."/>
            <person name="Kim S.-J."/>
            <person name="Kwon S.-W."/>
        </authorList>
    </citation>
    <scope>NUCLEOTIDE SEQUENCE [LARGE SCALE GENOMIC DNA]</scope>
    <source>
        <strain evidence="2 3">1JSPR-7</strain>
    </source>
</reference>
<feature type="domain" description="WxL Interacting Protein peptidoglycan binding" evidence="1">
    <location>
        <begin position="35"/>
        <end position="150"/>
    </location>
</feature>
<sequence>MKQKYVKYLIISLSVFLLIIGGKSKSAQAEESVGFSVTPVLEENQIESGLGYFNLLLKPNQNQTLKFDISNSSDSEIKVSTSFGTAFTGNAGNVLYTPTETEMDPSLKINIKDYVHLPAEVAVPAHSKVTVSAEVTMPKTTFKGVIAGGSTSVNKRVIQRLKIQRLRNLLLLSRIITPMSLV</sequence>
<dbReference type="InterPro" id="IPR010317">
    <property type="entry name" value="WxLIP_PGBD"/>
</dbReference>
<name>A0A387BDR7_9LACT</name>
<keyword evidence="3" id="KW-1185">Reference proteome</keyword>
<accession>A0A387BDR7</accession>
<organism evidence="2 3">
    <name type="scientific">Lactococcus allomyrinae</name>
    <dbReference type="NCBI Taxonomy" id="2419773"/>
    <lineage>
        <taxon>Bacteria</taxon>
        <taxon>Bacillati</taxon>
        <taxon>Bacillota</taxon>
        <taxon>Bacilli</taxon>
        <taxon>Lactobacillales</taxon>
        <taxon>Streptococcaceae</taxon>
        <taxon>Lactococcus</taxon>
    </lineage>
</organism>
<dbReference type="Proteomes" id="UP000269374">
    <property type="component" value="Chromosome"/>
</dbReference>
<proteinExistence type="predicted"/>
<evidence type="ECO:0000259" key="1">
    <source>
        <dbReference type="Pfam" id="PF06030"/>
    </source>
</evidence>
<dbReference type="Pfam" id="PF06030">
    <property type="entry name" value="WxLIP_PGBD"/>
    <property type="match status" value="1"/>
</dbReference>
<dbReference type="EMBL" id="CP032627">
    <property type="protein sequence ID" value="AYG00404.1"/>
    <property type="molecule type" value="Genomic_DNA"/>
</dbReference>
<dbReference type="OrthoDB" id="2148359at2"/>
<evidence type="ECO:0000313" key="3">
    <source>
        <dbReference type="Proteomes" id="UP000269374"/>
    </source>
</evidence>
<gene>
    <name evidence="2" type="ORF">D7I46_04440</name>
</gene>
<evidence type="ECO:0000313" key="2">
    <source>
        <dbReference type="EMBL" id="AYG00404.1"/>
    </source>
</evidence>
<dbReference type="KEGG" id="lact:D7I46_04440"/>
<dbReference type="AlphaFoldDB" id="A0A387BDR7"/>
<protein>
    <submittedName>
        <fullName evidence="2">DUF916 domain-containing protein</fullName>
    </submittedName>
</protein>
<dbReference type="RefSeq" id="WP_120771792.1">
    <property type="nucleotide sequence ID" value="NZ_CP032627.1"/>
</dbReference>